<comment type="caution">
    <text evidence="2">The sequence shown here is derived from an EMBL/GenBank/DDBJ whole genome shotgun (WGS) entry which is preliminary data.</text>
</comment>
<feature type="signal peptide" evidence="1">
    <location>
        <begin position="1"/>
        <end position="17"/>
    </location>
</feature>
<dbReference type="EMBL" id="JASPKZ010010652">
    <property type="protein sequence ID" value="KAJ9574207.1"/>
    <property type="molecule type" value="Genomic_DNA"/>
</dbReference>
<accession>A0AAD7Z5L0</accession>
<dbReference type="AlphaFoldDB" id="A0AAD7Z5L0"/>
<feature type="non-terminal residue" evidence="2">
    <location>
        <position position="130"/>
    </location>
</feature>
<evidence type="ECO:0000313" key="2">
    <source>
        <dbReference type="EMBL" id="KAJ9574207.1"/>
    </source>
</evidence>
<keyword evidence="3" id="KW-1185">Reference proteome</keyword>
<sequence>IMTSVLSIVFFEIRVLCVFQGEFSYFVVFFPVPLPVCRLLSQCLLLSDGQEMALLVPLGSCLVPVTSYFPTLLRTITFFSLTHYNLQVNIGIILVSNIVNNHDNNSDYHLFRSMIHFLLRVSILYNAHTP</sequence>
<reference evidence="2" key="2">
    <citation type="submission" date="2023-05" db="EMBL/GenBank/DDBJ databases">
        <authorList>
            <person name="Fouks B."/>
        </authorList>
    </citation>
    <scope>NUCLEOTIDE SEQUENCE</scope>
    <source>
        <strain evidence="2">Stay&amp;Tobe</strain>
        <tissue evidence="2">Testes</tissue>
    </source>
</reference>
<reference evidence="2" key="1">
    <citation type="journal article" date="2023" name="IScience">
        <title>Live-bearing cockroach genome reveals convergent evolutionary mechanisms linked to viviparity in insects and beyond.</title>
        <authorList>
            <person name="Fouks B."/>
            <person name="Harrison M.C."/>
            <person name="Mikhailova A.A."/>
            <person name="Marchal E."/>
            <person name="English S."/>
            <person name="Carruthers M."/>
            <person name="Jennings E.C."/>
            <person name="Chiamaka E.L."/>
            <person name="Frigard R.A."/>
            <person name="Pippel M."/>
            <person name="Attardo G.M."/>
            <person name="Benoit J.B."/>
            <person name="Bornberg-Bauer E."/>
            <person name="Tobe S.S."/>
        </authorList>
    </citation>
    <scope>NUCLEOTIDE SEQUENCE</scope>
    <source>
        <strain evidence="2">Stay&amp;Tobe</strain>
    </source>
</reference>
<evidence type="ECO:0000313" key="3">
    <source>
        <dbReference type="Proteomes" id="UP001233999"/>
    </source>
</evidence>
<feature type="non-terminal residue" evidence="2">
    <location>
        <position position="1"/>
    </location>
</feature>
<dbReference type="Proteomes" id="UP001233999">
    <property type="component" value="Unassembled WGS sequence"/>
</dbReference>
<organism evidence="2 3">
    <name type="scientific">Diploptera punctata</name>
    <name type="common">Pacific beetle cockroach</name>
    <dbReference type="NCBI Taxonomy" id="6984"/>
    <lineage>
        <taxon>Eukaryota</taxon>
        <taxon>Metazoa</taxon>
        <taxon>Ecdysozoa</taxon>
        <taxon>Arthropoda</taxon>
        <taxon>Hexapoda</taxon>
        <taxon>Insecta</taxon>
        <taxon>Pterygota</taxon>
        <taxon>Neoptera</taxon>
        <taxon>Polyneoptera</taxon>
        <taxon>Dictyoptera</taxon>
        <taxon>Blattodea</taxon>
        <taxon>Blaberoidea</taxon>
        <taxon>Blaberidae</taxon>
        <taxon>Diplopterinae</taxon>
        <taxon>Diploptera</taxon>
    </lineage>
</organism>
<name>A0AAD7Z5L0_DIPPU</name>
<keyword evidence="1" id="KW-0732">Signal</keyword>
<evidence type="ECO:0000256" key="1">
    <source>
        <dbReference type="SAM" id="SignalP"/>
    </source>
</evidence>
<protein>
    <submittedName>
        <fullName evidence="2">Uncharacterized protein</fullName>
    </submittedName>
</protein>
<gene>
    <name evidence="2" type="ORF">L9F63_008463</name>
</gene>
<feature type="chain" id="PRO_5041991266" evidence="1">
    <location>
        <begin position="18"/>
        <end position="130"/>
    </location>
</feature>
<proteinExistence type="predicted"/>